<dbReference type="EMBL" id="UINC01135609">
    <property type="protein sequence ID" value="SVD19863.1"/>
    <property type="molecule type" value="Genomic_DNA"/>
</dbReference>
<evidence type="ECO:0000313" key="1">
    <source>
        <dbReference type="EMBL" id="SVD19863.1"/>
    </source>
</evidence>
<organism evidence="1">
    <name type="scientific">marine metagenome</name>
    <dbReference type="NCBI Taxonomy" id="408172"/>
    <lineage>
        <taxon>unclassified sequences</taxon>
        <taxon>metagenomes</taxon>
        <taxon>ecological metagenomes</taxon>
    </lineage>
</organism>
<evidence type="ECO:0008006" key="2">
    <source>
        <dbReference type="Google" id="ProtNLM"/>
    </source>
</evidence>
<dbReference type="AlphaFoldDB" id="A0A382TCW2"/>
<feature type="non-terminal residue" evidence="1">
    <location>
        <position position="1"/>
    </location>
</feature>
<accession>A0A382TCW2</accession>
<reference evidence="1" key="1">
    <citation type="submission" date="2018-05" db="EMBL/GenBank/DDBJ databases">
        <authorList>
            <person name="Lanie J.A."/>
            <person name="Ng W.-L."/>
            <person name="Kazmierczak K.M."/>
            <person name="Andrzejewski T.M."/>
            <person name="Davidsen T.M."/>
            <person name="Wayne K.J."/>
            <person name="Tettelin H."/>
            <person name="Glass J.I."/>
            <person name="Rusch D."/>
            <person name="Podicherti R."/>
            <person name="Tsui H.-C.T."/>
            <person name="Winkler M.E."/>
        </authorList>
    </citation>
    <scope>NUCLEOTIDE SEQUENCE</scope>
</reference>
<dbReference type="NCBIfam" id="NF041895">
    <property type="entry name" value="choice_anch_V"/>
    <property type="match status" value="1"/>
</dbReference>
<protein>
    <recommendedName>
        <fullName evidence="2">Reelin domain-containing protein</fullName>
    </recommendedName>
</protein>
<name>A0A382TCW2_9ZZZZ</name>
<feature type="non-terminal residue" evidence="1">
    <location>
        <position position="271"/>
    </location>
</feature>
<sequence length="271" mass="28225">VLLSALLGDSGAHVSRTDYRYALYGAHARATCLSSINAAESQIPPAANLFSRVEPVPGMERSRRLAVLLVMLFLLSFSQSAYSQPTGMTGKSVSGCTCHSNTGTLYPSLNGLPSSGYTPGTSYSLLWDGGPHISGDGGFNLDASAGTWSNLGTNVKIQSGELTHNSDASRSWSADWTAPVAGTGDVHFTLAVLYADGANGNSGDTWGTDAWTVVEASGTGGSAPVASNVTYVPTSPTKGTGLGVSYDYHDADDDSEQGTQIKWFRNGLRVS</sequence>
<gene>
    <name evidence="1" type="ORF">METZ01_LOCUS372717</name>
</gene>
<proteinExistence type="predicted"/>